<dbReference type="GO" id="GO:0030677">
    <property type="term" value="C:ribonuclease P complex"/>
    <property type="evidence" value="ECO:0007669"/>
    <property type="project" value="TreeGrafter"/>
</dbReference>
<protein>
    <submittedName>
        <fullName evidence="6">Uncharacterized protein</fullName>
    </submittedName>
</protein>
<dbReference type="Gene3D" id="3.30.230.10">
    <property type="match status" value="1"/>
</dbReference>
<sequence>MMFSPDPTLQHPRVAYAIGRTRGTAVQRNRLRRQVQAALRETEGTIPRGRYLIGARVSAVSVTFPQVREDIVELIKKTRELT</sequence>
<dbReference type="EMBL" id="UINC01000957">
    <property type="protein sequence ID" value="SUZ65338.1"/>
    <property type="molecule type" value="Genomic_DNA"/>
</dbReference>
<evidence type="ECO:0000256" key="5">
    <source>
        <dbReference type="ARBA" id="ARBA00022884"/>
    </source>
</evidence>
<dbReference type="GO" id="GO:0042781">
    <property type="term" value="F:3'-tRNA processing endoribonuclease activity"/>
    <property type="evidence" value="ECO:0007669"/>
    <property type="project" value="TreeGrafter"/>
</dbReference>
<dbReference type="AlphaFoldDB" id="A0A381PG55"/>
<keyword evidence="1" id="KW-0819">tRNA processing</keyword>
<keyword evidence="2" id="KW-0540">Nuclease</keyword>
<dbReference type="GO" id="GO:0000049">
    <property type="term" value="F:tRNA binding"/>
    <property type="evidence" value="ECO:0007669"/>
    <property type="project" value="InterPro"/>
</dbReference>
<proteinExistence type="predicted"/>
<evidence type="ECO:0000313" key="6">
    <source>
        <dbReference type="EMBL" id="SUZ65338.1"/>
    </source>
</evidence>
<evidence type="ECO:0000256" key="4">
    <source>
        <dbReference type="ARBA" id="ARBA00022801"/>
    </source>
</evidence>
<reference evidence="6" key="1">
    <citation type="submission" date="2018-05" db="EMBL/GenBank/DDBJ databases">
        <authorList>
            <person name="Lanie J.A."/>
            <person name="Ng W.-L."/>
            <person name="Kazmierczak K.M."/>
            <person name="Andrzejewski T.M."/>
            <person name="Davidsen T.M."/>
            <person name="Wayne K.J."/>
            <person name="Tettelin H."/>
            <person name="Glass J.I."/>
            <person name="Rusch D."/>
            <person name="Podicherti R."/>
            <person name="Tsui H.-C.T."/>
            <person name="Winkler M.E."/>
        </authorList>
    </citation>
    <scope>NUCLEOTIDE SEQUENCE</scope>
</reference>
<dbReference type="InterPro" id="IPR000100">
    <property type="entry name" value="RNase_P"/>
</dbReference>
<evidence type="ECO:0000256" key="1">
    <source>
        <dbReference type="ARBA" id="ARBA00022694"/>
    </source>
</evidence>
<accession>A0A381PG55</accession>
<dbReference type="Pfam" id="PF00825">
    <property type="entry name" value="Ribonuclease_P"/>
    <property type="match status" value="1"/>
</dbReference>
<name>A0A381PG55_9ZZZZ</name>
<dbReference type="InterPro" id="IPR020568">
    <property type="entry name" value="Ribosomal_Su5_D2-typ_SF"/>
</dbReference>
<evidence type="ECO:0000256" key="3">
    <source>
        <dbReference type="ARBA" id="ARBA00022759"/>
    </source>
</evidence>
<dbReference type="SUPFAM" id="SSF54211">
    <property type="entry name" value="Ribosomal protein S5 domain 2-like"/>
    <property type="match status" value="1"/>
</dbReference>
<evidence type="ECO:0000256" key="2">
    <source>
        <dbReference type="ARBA" id="ARBA00022722"/>
    </source>
</evidence>
<keyword evidence="4" id="KW-0378">Hydrolase</keyword>
<organism evidence="6">
    <name type="scientific">marine metagenome</name>
    <dbReference type="NCBI Taxonomy" id="408172"/>
    <lineage>
        <taxon>unclassified sequences</taxon>
        <taxon>metagenomes</taxon>
        <taxon>ecological metagenomes</taxon>
    </lineage>
</organism>
<keyword evidence="5" id="KW-0694">RNA-binding</keyword>
<dbReference type="PANTHER" id="PTHR33992">
    <property type="entry name" value="RIBONUCLEASE P PROTEIN COMPONENT"/>
    <property type="match status" value="1"/>
</dbReference>
<dbReference type="InterPro" id="IPR014721">
    <property type="entry name" value="Ribsml_uS5_D2-typ_fold_subgr"/>
</dbReference>
<dbReference type="GO" id="GO:0004526">
    <property type="term" value="F:ribonuclease P activity"/>
    <property type="evidence" value="ECO:0007669"/>
    <property type="project" value="InterPro"/>
</dbReference>
<dbReference type="PANTHER" id="PTHR33992:SF1">
    <property type="entry name" value="RIBONUCLEASE P PROTEIN COMPONENT"/>
    <property type="match status" value="1"/>
</dbReference>
<keyword evidence="3" id="KW-0255">Endonuclease</keyword>
<gene>
    <name evidence="6" type="ORF">METZ01_LOCUS18192</name>
</gene>